<dbReference type="InParanoid" id="A0A5F8H3B2"/>
<dbReference type="FunFam" id="3.30.2380.10:FF:000001">
    <property type="entry name" value="EKC/KEOPS complex subunit TPRKB"/>
    <property type="match status" value="1"/>
</dbReference>
<dbReference type="Ensembl" id="ENSMODT00000084500.1">
    <property type="protein sequence ID" value="ENSMODP00000054410.1"/>
    <property type="gene ID" value="ENSMODG00000016950.2"/>
</dbReference>
<evidence type="ECO:0000256" key="10">
    <source>
        <dbReference type="ARBA" id="ARBA00070264"/>
    </source>
</evidence>
<evidence type="ECO:0000256" key="1">
    <source>
        <dbReference type="ARBA" id="ARBA00004123"/>
    </source>
</evidence>
<protein>
    <recommendedName>
        <fullName evidence="9">EKC/KEOPS complex subunit TPRKB</fullName>
    </recommendedName>
    <alternativeName>
        <fullName evidence="10">EKC/KEOPS complex subunit Tprkb</fullName>
    </alternativeName>
    <alternativeName>
        <fullName evidence="11">PRPK-binding protein</fullName>
    </alternativeName>
    <alternativeName>
        <fullName evidence="12">TP53RK-binding protein</fullName>
    </alternativeName>
</protein>
<evidence type="ECO:0000256" key="4">
    <source>
        <dbReference type="ARBA" id="ARBA00022490"/>
    </source>
</evidence>
<evidence type="ECO:0000256" key="2">
    <source>
        <dbReference type="ARBA" id="ARBA00004514"/>
    </source>
</evidence>
<dbReference type="STRING" id="13616.ENSMODP00000054410"/>
<dbReference type="InterPro" id="IPR013926">
    <property type="entry name" value="CGI121/TPRKB"/>
</dbReference>
<evidence type="ECO:0000256" key="12">
    <source>
        <dbReference type="ARBA" id="ARBA00077744"/>
    </source>
</evidence>
<comment type="function">
    <text evidence="7">Component of the EKC/KEOPS complex that is required for the formation of a threonylcarbamoyl group on adenosine at position 37 (t(6)A37) in tRNAs that read codons beginning with adenine. The complex is probably involved in the transfer of the threonylcarbamoyl moiety of threonylcarbamoyl-AMP (TC-AMP) to the N6 group of A37. TPRKB acts as an allosteric effector that regulates the t(6)A activity of the complex. TPRKB is not required for tRNA modification.</text>
</comment>
<evidence type="ECO:0000313" key="15">
    <source>
        <dbReference type="Proteomes" id="UP000002280"/>
    </source>
</evidence>
<dbReference type="Pfam" id="PF08617">
    <property type="entry name" value="CGI-121"/>
    <property type="match status" value="1"/>
</dbReference>
<dbReference type="GO" id="GO:0000408">
    <property type="term" value="C:EKC/KEOPS complex"/>
    <property type="evidence" value="ECO:0000318"/>
    <property type="project" value="GO_Central"/>
</dbReference>
<evidence type="ECO:0000313" key="14">
    <source>
        <dbReference type="Ensembl" id="ENSMODP00000054410.1"/>
    </source>
</evidence>
<comment type="subunit">
    <text evidence="8">Component of the EKC/KEOPS complex composed of at least GON7, TP53RK, TPRKB, OSGEP and LAGE3; the whole complex dimerizes. Interacts with TP53RK/PRPK.</text>
</comment>
<comment type="similarity">
    <text evidence="3 13">Belongs to the CGI121/TPRKB family.</text>
</comment>
<sequence length="226" mass="24572">MKRSGEAAAWKMQLTYQLDLFPECTVTLLLFCDVKNAGELRKKAMEGSINGALINATMVVDPFQLLVAANKAVHLHKLGKMKTRTLCTEIIFNLSPNNSISEALKKFGISDNDTSILIVCVEEGEKRMNPEDLVSQVDGRQVSFDKLPEITDETKLRKVRGISFRAGRAVALAGVCSFAGQKGSPCTWWREASLLPCAGPRAVLGSRLRTAPGLEGLPALFLCCGS</sequence>
<dbReference type="Gene3D" id="3.30.2380.10">
    <property type="entry name" value="CGI121/TPRKB"/>
    <property type="match status" value="1"/>
</dbReference>
<keyword evidence="15" id="KW-1185">Reference proteome</keyword>
<dbReference type="GO" id="GO:0005634">
    <property type="term" value="C:nucleus"/>
    <property type="evidence" value="ECO:0000318"/>
    <property type="project" value="GO_Central"/>
</dbReference>
<comment type="subcellular location">
    <subcellularLocation>
        <location evidence="2">Cytoplasm</location>
        <location evidence="2">Cytosol</location>
    </subcellularLocation>
    <subcellularLocation>
        <location evidence="1">Nucleus</location>
    </subcellularLocation>
</comment>
<evidence type="ECO:0000256" key="5">
    <source>
        <dbReference type="ARBA" id="ARBA00022694"/>
    </source>
</evidence>
<evidence type="ECO:0000256" key="8">
    <source>
        <dbReference type="ARBA" id="ARBA00062824"/>
    </source>
</evidence>
<keyword evidence="5" id="KW-0819">tRNA processing</keyword>
<dbReference type="AlphaFoldDB" id="A0A5F8H3B2"/>
<evidence type="ECO:0000256" key="6">
    <source>
        <dbReference type="ARBA" id="ARBA00023242"/>
    </source>
</evidence>
<dbReference type="GO" id="GO:0005829">
    <property type="term" value="C:cytosol"/>
    <property type="evidence" value="ECO:0000318"/>
    <property type="project" value="GO_Central"/>
</dbReference>
<dbReference type="Proteomes" id="UP000002280">
    <property type="component" value="Chromosome 1"/>
</dbReference>
<dbReference type="FunCoup" id="A0A5F8H3B2">
    <property type="interactions" value="1384"/>
</dbReference>
<reference evidence="14" key="2">
    <citation type="submission" date="2025-08" db="UniProtKB">
        <authorList>
            <consortium name="Ensembl"/>
        </authorList>
    </citation>
    <scope>IDENTIFICATION</scope>
</reference>
<evidence type="ECO:0000256" key="3">
    <source>
        <dbReference type="ARBA" id="ARBA00005546"/>
    </source>
</evidence>
<proteinExistence type="inferred from homology"/>
<accession>A0A5F8H3B2</accession>
<keyword evidence="4" id="KW-0963">Cytoplasm</keyword>
<dbReference type="PANTHER" id="PTHR15840">
    <property type="entry name" value="CGI-121 FAMILY MEMBER"/>
    <property type="match status" value="1"/>
</dbReference>
<dbReference type="GO" id="GO:0002949">
    <property type="term" value="P:tRNA threonylcarbamoyladenosine modification"/>
    <property type="evidence" value="ECO:0000318"/>
    <property type="project" value="GO_Central"/>
</dbReference>
<evidence type="ECO:0000256" key="9">
    <source>
        <dbReference type="ARBA" id="ARBA00069793"/>
    </source>
</evidence>
<evidence type="ECO:0000256" key="13">
    <source>
        <dbReference type="RuleBase" id="RU004398"/>
    </source>
</evidence>
<dbReference type="PANTHER" id="PTHR15840:SF10">
    <property type="entry name" value="EKC_KEOPS COMPLEX SUBUNIT TPRKB"/>
    <property type="match status" value="1"/>
</dbReference>
<dbReference type="InterPro" id="IPR036504">
    <property type="entry name" value="CGI121/TPRKB_sf"/>
</dbReference>
<dbReference type="Bgee" id="ENSMODG00000016950">
    <property type="expression patterns" value="Expressed in spermatocyte and 21 other cell types or tissues"/>
</dbReference>
<organism evidence="14 15">
    <name type="scientific">Monodelphis domestica</name>
    <name type="common">Gray short-tailed opossum</name>
    <dbReference type="NCBI Taxonomy" id="13616"/>
    <lineage>
        <taxon>Eukaryota</taxon>
        <taxon>Metazoa</taxon>
        <taxon>Chordata</taxon>
        <taxon>Craniata</taxon>
        <taxon>Vertebrata</taxon>
        <taxon>Euteleostomi</taxon>
        <taxon>Mammalia</taxon>
        <taxon>Metatheria</taxon>
        <taxon>Didelphimorphia</taxon>
        <taxon>Didelphidae</taxon>
        <taxon>Monodelphis</taxon>
    </lineage>
</organism>
<name>A0A5F8H3B2_MONDO</name>
<reference evidence="14 15" key="1">
    <citation type="journal article" date="2007" name="Nature">
        <title>Genome of the marsupial Monodelphis domestica reveals innovation in non-coding sequences.</title>
        <authorList>
            <person name="Mikkelsen T.S."/>
            <person name="Wakefield M.J."/>
            <person name="Aken B."/>
            <person name="Amemiya C.T."/>
            <person name="Chang J.L."/>
            <person name="Duke S."/>
            <person name="Garber M."/>
            <person name="Gentles A.J."/>
            <person name="Goodstadt L."/>
            <person name="Heger A."/>
            <person name="Jurka J."/>
            <person name="Kamal M."/>
            <person name="Mauceli E."/>
            <person name="Searle S.M."/>
            <person name="Sharpe T."/>
            <person name="Baker M.L."/>
            <person name="Batzer M.A."/>
            <person name="Benos P.V."/>
            <person name="Belov K."/>
            <person name="Clamp M."/>
            <person name="Cook A."/>
            <person name="Cuff J."/>
            <person name="Das R."/>
            <person name="Davidow L."/>
            <person name="Deakin J.E."/>
            <person name="Fazzari M.J."/>
            <person name="Glass J.L."/>
            <person name="Grabherr M."/>
            <person name="Greally J.M."/>
            <person name="Gu W."/>
            <person name="Hore T.A."/>
            <person name="Huttley G.A."/>
            <person name="Kleber M."/>
            <person name="Jirtle R.L."/>
            <person name="Koina E."/>
            <person name="Lee J.T."/>
            <person name="Mahony S."/>
            <person name="Marra M.A."/>
            <person name="Miller R.D."/>
            <person name="Nicholls R.D."/>
            <person name="Oda M."/>
            <person name="Papenfuss A.T."/>
            <person name="Parra Z.E."/>
            <person name="Pollock D.D."/>
            <person name="Ray D.A."/>
            <person name="Schein J.E."/>
            <person name="Speed T.P."/>
            <person name="Thompson K."/>
            <person name="VandeBerg J.L."/>
            <person name="Wade C.M."/>
            <person name="Walker J.A."/>
            <person name="Waters P.D."/>
            <person name="Webber C."/>
            <person name="Weidman J.R."/>
            <person name="Xie X."/>
            <person name="Zody M.C."/>
            <person name="Baldwin J."/>
            <person name="Abdouelleil A."/>
            <person name="Abdulkadir J."/>
            <person name="Abebe A."/>
            <person name="Abera B."/>
            <person name="Abreu J."/>
            <person name="Acer S.C."/>
            <person name="Aftuck L."/>
            <person name="Alexander A."/>
            <person name="An P."/>
            <person name="Anderson E."/>
            <person name="Anderson S."/>
            <person name="Arachi H."/>
            <person name="Azer M."/>
            <person name="Bachantsang P."/>
            <person name="Barry A."/>
            <person name="Bayul T."/>
            <person name="Berlin A."/>
            <person name="Bessette D."/>
            <person name="Bloom T."/>
            <person name="Bloom T."/>
            <person name="Boguslavskiy L."/>
            <person name="Bonnet C."/>
            <person name="Boukhgalter B."/>
            <person name="Bourzgui I."/>
            <person name="Brown A."/>
            <person name="Cahill P."/>
            <person name="Channer S."/>
            <person name="Cheshatsang Y."/>
            <person name="Chuda L."/>
            <person name="Citroen M."/>
            <person name="Collymore A."/>
            <person name="Cooke P."/>
            <person name="Costello M."/>
            <person name="D'Aco K."/>
            <person name="Daza R."/>
            <person name="De Haan G."/>
            <person name="DeGray S."/>
            <person name="DeMaso C."/>
            <person name="Dhargay N."/>
            <person name="Dooley K."/>
            <person name="Dooley E."/>
            <person name="Doricent M."/>
            <person name="Dorje P."/>
            <person name="Dorjee K."/>
            <person name="Dupes A."/>
            <person name="Elong R."/>
            <person name="Falk J."/>
            <person name="Farina A."/>
            <person name="Faro S."/>
            <person name="Ferguson D."/>
            <person name="Fisher S."/>
            <person name="Foley C.D."/>
            <person name="Franke A."/>
            <person name="Friedrich D."/>
            <person name="Gadbois L."/>
            <person name="Gearin G."/>
            <person name="Gearin C.R."/>
            <person name="Giannoukos G."/>
            <person name="Goode T."/>
            <person name="Graham J."/>
            <person name="Grandbois E."/>
            <person name="Grewal S."/>
            <person name="Gyaltsen K."/>
            <person name="Hafez N."/>
            <person name="Hagos B."/>
            <person name="Hall J."/>
            <person name="Henson C."/>
            <person name="Hollinger A."/>
            <person name="Honan T."/>
            <person name="Huard M.D."/>
            <person name="Hughes L."/>
            <person name="Hurhula B."/>
            <person name="Husby M.E."/>
            <person name="Kamat A."/>
            <person name="Kanga B."/>
            <person name="Kashin S."/>
            <person name="Khazanovich D."/>
            <person name="Kisner P."/>
            <person name="Lance K."/>
            <person name="Lara M."/>
            <person name="Lee W."/>
            <person name="Lennon N."/>
            <person name="Letendre F."/>
            <person name="LeVine R."/>
            <person name="Lipovsky A."/>
            <person name="Liu X."/>
            <person name="Liu J."/>
            <person name="Liu S."/>
            <person name="Lokyitsang T."/>
            <person name="Lokyitsang Y."/>
            <person name="Lubonja R."/>
            <person name="Lui A."/>
            <person name="MacDonald P."/>
            <person name="Magnisalis V."/>
            <person name="Maru K."/>
            <person name="Matthews C."/>
            <person name="McCusker W."/>
            <person name="McDonough S."/>
            <person name="Mehta T."/>
            <person name="Meldrim J."/>
            <person name="Meneus L."/>
            <person name="Mihai O."/>
            <person name="Mihalev A."/>
            <person name="Mihova T."/>
            <person name="Mittelman R."/>
            <person name="Mlenga V."/>
            <person name="Montmayeur A."/>
            <person name="Mulrain L."/>
            <person name="Navidi A."/>
            <person name="Naylor J."/>
            <person name="Negash T."/>
            <person name="Nguyen T."/>
            <person name="Nguyen N."/>
            <person name="Nicol R."/>
            <person name="Norbu C."/>
            <person name="Norbu N."/>
            <person name="Novod N."/>
            <person name="O'Neill B."/>
            <person name="Osman S."/>
            <person name="Markiewicz E."/>
            <person name="Oyono O.L."/>
            <person name="Patti C."/>
            <person name="Phunkhang P."/>
            <person name="Pierre F."/>
            <person name="Priest M."/>
            <person name="Raghuraman S."/>
            <person name="Rege F."/>
            <person name="Reyes R."/>
            <person name="Rise C."/>
            <person name="Rogov P."/>
            <person name="Ross K."/>
            <person name="Ryan E."/>
            <person name="Settipalli S."/>
            <person name="Shea T."/>
            <person name="Sherpa N."/>
            <person name="Shi L."/>
            <person name="Shih D."/>
            <person name="Sparrow T."/>
            <person name="Spaulding J."/>
            <person name="Stalker J."/>
            <person name="Stange-Thomann N."/>
            <person name="Stavropoulos S."/>
            <person name="Stone C."/>
            <person name="Strader C."/>
            <person name="Tesfaye S."/>
            <person name="Thomson T."/>
            <person name="Thoulutsang Y."/>
            <person name="Thoulutsang D."/>
            <person name="Topham K."/>
            <person name="Topping I."/>
            <person name="Tsamla T."/>
            <person name="Vassiliev H."/>
            <person name="Vo A."/>
            <person name="Wangchuk T."/>
            <person name="Wangdi T."/>
            <person name="Weiand M."/>
            <person name="Wilkinson J."/>
            <person name="Wilson A."/>
            <person name="Yadav S."/>
            <person name="Young G."/>
            <person name="Yu Q."/>
            <person name="Zembek L."/>
            <person name="Zhong D."/>
            <person name="Zimmer A."/>
            <person name="Zwirko Z."/>
            <person name="Jaffe D.B."/>
            <person name="Alvarez P."/>
            <person name="Brockman W."/>
            <person name="Butler J."/>
            <person name="Chin C."/>
            <person name="Gnerre S."/>
            <person name="MacCallum I."/>
            <person name="Graves J.A."/>
            <person name="Ponting C.P."/>
            <person name="Breen M."/>
            <person name="Samollow P.B."/>
            <person name="Lander E.S."/>
            <person name="Lindblad-Toh K."/>
        </authorList>
    </citation>
    <scope>NUCLEOTIDE SEQUENCE [LARGE SCALE GENOMIC DNA]</scope>
</reference>
<dbReference type="GeneTree" id="ENSGT00390000012942"/>
<evidence type="ECO:0000256" key="11">
    <source>
        <dbReference type="ARBA" id="ARBA00075578"/>
    </source>
</evidence>
<reference evidence="14" key="3">
    <citation type="submission" date="2025-09" db="UniProtKB">
        <authorList>
            <consortium name="Ensembl"/>
        </authorList>
    </citation>
    <scope>IDENTIFICATION</scope>
</reference>
<dbReference type="SUPFAM" id="SSF143870">
    <property type="entry name" value="PF0523-like"/>
    <property type="match status" value="1"/>
</dbReference>
<keyword evidence="6 13" id="KW-0539">Nucleus</keyword>
<evidence type="ECO:0000256" key="7">
    <source>
        <dbReference type="ARBA" id="ARBA00053676"/>
    </source>
</evidence>